<sequence>MQYRQKPQSIHCTPSDTAGSLSAGTAFRETLRDTRTVQQLNYTTPFTNHKRLKATAAATPNSNNAVQARLESSFSPHGQDAAIESAKASITWVLTVSRQRDLTENIRIEQFGLVPSLATRSVVASPRLPMTEIAQLHKSATTFWVTIKSSTQE</sequence>
<gene>
    <name evidence="2" type="ORF">AC579_4119</name>
</gene>
<proteinExistence type="predicted"/>
<dbReference type="AlphaFoldDB" id="A0A139IDX2"/>
<accession>A0A139IDX2</accession>
<dbReference type="EMBL" id="LFZO01000135">
    <property type="protein sequence ID" value="KXT12938.1"/>
    <property type="molecule type" value="Genomic_DNA"/>
</dbReference>
<organism evidence="2 3">
    <name type="scientific">Pseudocercospora musae</name>
    <dbReference type="NCBI Taxonomy" id="113226"/>
    <lineage>
        <taxon>Eukaryota</taxon>
        <taxon>Fungi</taxon>
        <taxon>Dikarya</taxon>
        <taxon>Ascomycota</taxon>
        <taxon>Pezizomycotina</taxon>
        <taxon>Dothideomycetes</taxon>
        <taxon>Dothideomycetidae</taxon>
        <taxon>Mycosphaerellales</taxon>
        <taxon>Mycosphaerellaceae</taxon>
        <taxon>Pseudocercospora</taxon>
    </lineage>
</organism>
<evidence type="ECO:0000313" key="3">
    <source>
        <dbReference type="Proteomes" id="UP000073492"/>
    </source>
</evidence>
<evidence type="ECO:0000256" key="1">
    <source>
        <dbReference type="SAM" id="MobiDB-lite"/>
    </source>
</evidence>
<evidence type="ECO:0000313" key="2">
    <source>
        <dbReference type="EMBL" id="KXT12938.1"/>
    </source>
</evidence>
<name>A0A139IDX2_9PEZI</name>
<dbReference type="Proteomes" id="UP000073492">
    <property type="component" value="Unassembled WGS sequence"/>
</dbReference>
<comment type="caution">
    <text evidence="2">The sequence shown here is derived from an EMBL/GenBank/DDBJ whole genome shotgun (WGS) entry which is preliminary data.</text>
</comment>
<feature type="region of interest" description="Disordered" evidence="1">
    <location>
        <begin position="1"/>
        <end position="21"/>
    </location>
</feature>
<reference evidence="2 3" key="1">
    <citation type="submission" date="2015-07" db="EMBL/GenBank/DDBJ databases">
        <title>Comparative genomics of the Sigatoka disease complex on banana suggests a link between parallel evolutionary changes in Pseudocercospora fijiensis and Pseudocercospora eumusae and increased virulence on the banana host.</title>
        <authorList>
            <person name="Chang T.-C."/>
            <person name="Salvucci A."/>
            <person name="Crous P.W."/>
            <person name="Stergiopoulos I."/>
        </authorList>
    </citation>
    <scope>NUCLEOTIDE SEQUENCE [LARGE SCALE GENOMIC DNA]</scope>
    <source>
        <strain evidence="2 3">CBS 116634</strain>
    </source>
</reference>
<protein>
    <submittedName>
        <fullName evidence="2">Uncharacterized protein</fullName>
    </submittedName>
</protein>
<keyword evidence="3" id="KW-1185">Reference proteome</keyword>